<comment type="caution">
    <text evidence="2">The sequence shown here is derived from an EMBL/GenBank/DDBJ whole genome shotgun (WGS) entry which is preliminary data.</text>
</comment>
<feature type="transmembrane region" description="Helical" evidence="1">
    <location>
        <begin position="538"/>
        <end position="556"/>
    </location>
</feature>
<gene>
    <name evidence="2" type="ORF">SNAT2548_LOCUS5715</name>
</gene>
<dbReference type="OrthoDB" id="434624at2759"/>
<dbReference type="AlphaFoldDB" id="A0A812JB76"/>
<evidence type="ECO:0000313" key="2">
    <source>
        <dbReference type="EMBL" id="CAE7198402.1"/>
    </source>
</evidence>
<dbReference type="Proteomes" id="UP000604046">
    <property type="component" value="Unassembled WGS sequence"/>
</dbReference>
<organism evidence="2 3">
    <name type="scientific">Symbiodinium natans</name>
    <dbReference type="NCBI Taxonomy" id="878477"/>
    <lineage>
        <taxon>Eukaryota</taxon>
        <taxon>Sar</taxon>
        <taxon>Alveolata</taxon>
        <taxon>Dinophyceae</taxon>
        <taxon>Suessiales</taxon>
        <taxon>Symbiodiniaceae</taxon>
        <taxon>Symbiodinium</taxon>
    </lineage>
</organism>
<keyword evidence="1" id="KW-0472">Membrane</keyword>
<dbReference type="EMBL" id="CAJNDS010000369">
    <property type="protein sequence ID" value="CAE7198402.1"/>
    <property type="molecule type" value="Genomic_DNA"/>
</dbReference>
<keyword evidence="3" id="KW-1185">Reference proteome</keyword>
<feature type="transmembrane region" description="Helical" evidence="1">
    <location>
        <begin position="466"/>
        <end position="486"/>
    </location>
</feature>
<feature type="transmembrane region" description="Helical" evidence="1">
    <location>
        <begin position="506"/>
        <end position="531"/>
    </location>
</feature>
<feature type="transmembrane region" description="Helical" evidence="1">
    <location>
        <begin position="276"/>
        <end position="304"/>
    </location>
</feature>
<protein>
    <submittedName>
        <fullName evidence="2">Uncharacterized protein</fullName>
    </submittedName>
</protein>
<feature type="transmembrane region" description="Helical" evidence="1">
    <location>
        <begin position="134"/>
        <end position="153"/>
    </location>
</feature>
<accession>A0A812JB76</accession>
<evidence type="ECO:0000256" key="1">
    <source>
        <dbReference type="SAM" id="Phobius"/>
    </source>
</evidence>
<feature type="transmembrane region" description="Helical" evidence="1">
    <location>
        <begin position="231"/>
        <end position="256"/>
    </location>
</feature>
<reference evidence="2" key="1">
    <citation type="submission" date="2021-02" db="EMBL/GenBank/DDBJ databases">
        <authorList>
            <person name="Dougan E. K."/>
            <person name="Rhodes N."/>
            <person name="Thang M."/>
            <person name="Chan C."/>
        </authorList>
    </citation>
    <scope>NUCLEOTIDE SEQUENCE</scope>
</reference>
<keyword evidence="1" id="KW-0812">Transmembrane</keyword>
<name>A0A812JB76_9DINO</name>
<proteinExistence type="predicted"/>
<feature type="transmembrane region" description="Helical" evidence="1">
    <location>
        <begin position="92"/>
        <end position="114"/>
    </location>
</feature>
<keyword evidence="1" id="KW-1133">Transmembrane helix</keyword>
<evidence type="ECO:0000313" key="3">
    <source>
        <dbReference type="Proteomes" id="UP000604046"/>
    </source>
</evidence>
<sequence length="589" mass="64881">MARLRRPESFDDVRAEGLFRATTAPQILAKRGAIFLQGLPGLLGAGGFRPEKIPTKQEVLAAGASIFESTSRAEGVDVFLSHRWGSARWAKYLALCLYLNLTAAQLCSMATWVLATTGMIASAGGAAKLGGNLLLMPILVYVPMAVFFVVFFFGQHVVHHFKPTSMWVDRACIHQTDHNFKERQIRALPVFVARSSSMLVLWDDDYFQRLWCQLELATFAKHGGAEKVHFLPLWLAPWLLSALLLDLLVATSWYILAHVAPLDLFTSTPTFSAILGSAFGPLVTVGIFNLLFGTILGVLASIPWTVTCRAKLRSHALLLDQMASFDCRAAQCTVEADRALVNQQIQQLFGSRDEKEVVVLATSSTVTENVHSPSPSDRVEAAYLPWTTQDSMVYTQTDEQALDAFNSYIRGPLRFAVMESVGDQLHVPYRMCLVASLPMIFYSSTDILQCDAECISHNGFQSFESYVLPVVLGWLATILLILPVFYPVFLRMLKCASSFQTESLQLILAGLSGIVTFSYGYFIVGLVFGLVDVSFQQGVIGLIPLLVLLIILFMQLRCLFGTGPRAGATRRASVDSTYRALCAADDLSI</sequence>